<dbReference type="EMBL" id="OR769219">
    <property type="protein sequence ID" value="WQJ51622.1"/>
    <property type="molecule type" value="Genomic_DNA"/>
</dbReference>
<evidence type="ECO:0000313" key="3">
    <source>
        <dbReference type="Proteomes" id="UP001348805"/>
    </source>
</evidence>
<organism evidence="2 3">
    <name type="scientific">phage Lak_Megaphage_RVC_AP3_GC26</name>
    <dbReference type="NCBI Taxonomy" id="3109225"/>
    <lineage>
        <taxon>Viruses</taxon>
        <taxon>Duplodnaviria</taxon>
        <taxon>Heunggongvirae</taxon>
        <taxon>Uroviricota</taxon>
        <taxon>Caudoviricetes</taxon>
        <taxon>Caudoviricetes code 15 clade</taxon>
    </lineage>
</organism>
<accession>A0ABZ0Z1Y0</accession>
<keyword evidence="1" id="KW-0812">Transmembrane</keyword>
<keyword evidence="3" id="KW-1185">Reference proteome</keyword>
<feature type="transmembrane region" description="Helical" evidence="1">
    <location>
        <begin position="25"/>
        <end position="43"/>
    </location>
</feature>
<dbReference type="Proteomes" id="UP001348805">
    <property type="component" value="Segment"/>
</dbReference>
<keyword evidence="1" id="KW-1133">Transmembrane helix</keyword>
<keyword evidence="1" id="KW-0472">Membrane</keyword>
<name>A0ABZ0Z1Y0_9CAUD</name>
<evidence type="ECO:0008006" key="4">
    <source>
        <dbReference type="Google" id="ProtNLM"/>
    </source>
</evidence>
<protein>
    <recommendedName>
        <fullName evidence="4">Transmembrane protein</fullName>
    </recommendedName>
</protein>
<evidence type="ECO:0000313" key="2">
    <source>
        <dbReference type="EMBL" id="WQJ51622.1"/>
    </source>
</evidence>
<reference evidence="2 3" key="1">
    <citation type="submission" date="2023-11" db="EMBL/GenBank/DDBJ databases">
        <authorList>
            <person name="Cook R."/>
            <person name="Crisci M."/>
            <person name="Pye H."/>
            <person name="Adriaenssens E."/>
            <person name="Santini J."/>
        </authorList>
    </citation>
    <scope>NUCLEOTIDE SEQUENCE [LARGE SCALE GENOMIC DNA]</scope>
    <source>
        <strain evidence="2">Lak_Megaphage_RVC_AP3_GC26</strain>
    </source>
</reference>
<sequence>MRLIKTKDKQKYKWNDVLIYRSQQILFYLGLIIPFPFIMIYAMCVDLNYAEPFDPRYTYKVEPDEDDFII</sequence>
<proteinExistence type="predicted"/>
<evidence type="ECO:0000256" key="1">
    <source>
        <dbReference type="SAM" id="Phobius"/>
    </source>
</evidence>